<dbReference type="Proteomes" id="UP000184480">
    <property type="component" value="Unassembled WGS sequence"/>
</dbReference>
<dbReference type="Pfam" id="PF13102">
    <property type="entry name" value="Phage_int_SAM_5"/>
    <property type="match status" value="1"/>
</dbReference>
<proteinExistence type="predicted"/>
<dbReference type="InterPro" id="IPR010998">
    <property type="entry name" value="Integrase_recombinase_N"/>
</dbReference>
<dbReference type="STRING" id="1346286.SAMN05444362_102257"/>
<keyword evidence="1" id="KW-0238">DNA-binding</keyword>
<evidence type="ECO:0000256" key="1">
    <source>
        <dbReference type="ARBA" id="ARBA00023125"/>
    </source>
</evidence>
<dbReference type="RefSeq" id="WP_062176340.1">
    <property type="nucleotide sequence ID" value="NZ_BBXL01000002.1"/>
</dbReference>
<feature type="domain" description="Phage integrase SAM-like" evidence="2">
    <location>
        <begin position="110"/>
        <end position="186"/>
    </location>
</feature>
<evidence type="ECO:0000313" key="4">
    <source>
        <dbReference type="EMBL" id="SHE82135.1"/>
    </source>
</evidence>
<gene>
    <name evidence="4" type="ORF">SAMN05444362_102257</name>
</gene>
<name>A0A1M4WLR3_9BACT</name>
<keyword evidence="5" id="KW-1185">Reference proteome</keyword>
<organism evidence="4 5">
    <name type="scientific">Dysgonomonas macrotermitis</name>
    <dbReference type="NCBI Taxonomy" id="1346286"/>
    <lineage>
        <taxon>Bacteria</taxon>
        <taxon>Pseudomonadati</taxon>
        <taxon>Bacteroidota</taxon>
        <taxon>Bacteroidia</taxon>
        <taxon>Bacteroidales</taxon>
        <taxon>Dysgonomonadaceae</taxon>
        <taxon>Dysgonomonas</taxon>
    </lineage>
</organism>
<evidence type="ECO:0000259" key="2">
    <source>
        <dbReference type="Pfam" id="PF13102"/>
    </source>
</evidence>
<dbReference type="InterPro" id="IPR025269">
    <property type="entry name" value="SAM-like_dom"/>
</dbReference>
<dbReference type="Pfam" id="PF17293">
    <property type="entry name" value="Arm-DNA-bind_5"/>
    <property type="match status" value="1"/>
</dbReference>
<feature type="domain" description="Arm DNA-binding" evidence="3">
    <location>
        <begin position="15"/>
        <end position="87"/>
    </location>
</feature>
<dbReference type="InterPro" id="IPR035386">
    <property type="entry name" value="Arm-DNA-bind_5"/>
</dbReference>
<dbReference type="AlphaFoldDB" id="A0A1M4WLR3"/>
<evidence type="ECO:0000259" key="3">
    <source>
        <dbReference type="Pfam" id="PF17293"/>
    </source>
</evidence>
<dbReference type="EMBL" id="FQUC01000002">
    <property type="protein sequence ID" value="SHE82135.1"/>
    <property type="molecule type" value="Genomic_DNA"/>
</dbReference>
<dbReference type="GO" id="GO:0003677">
    <property type="term" value="F:DNA binding"/>
    <property type="evidence" value="ECO:0007669"/>
    <property type="project" value="UniProtKB-KW"/>
</dbReference>
<reference evidence="5" key="1">
    <citation type="submission" date="2016-11" db="EMBL/GenBank/DDBJ databases">
        <authorList>
            <person name="Varghese N."/>
            <person name="Submissions S."/>
        </authorList>
    </citation>
    <scope>NUCLEOTIDE SEQUENCE [LARGE SCALE GENOMIC DNA]</scope>
    <source>
        <strain evidence="5">DSM 27370</strain>
    </source>
</reference>
<dbReference type="OrthoDB" id="1493636at2"/>
<accession>A0A1M4WLR3</accession>
<dbReference type="Gene3D" id="1.10.150.130">
    <property type="match status" value="1"/>
</dbReference>
<evidence type="ECO:0000313" key="5">
    <source>
        <dbReference type="Proteomes" id="UP000184480"/>
    </source>
</evidence>
<protein>
    <submittedName>
        <fullName evidence="4">Phage integrase SAM-like domain-containing protein</fullName>
    </submittedName>
</protein>
<sequence>MKRSTFKILFAVKPSKVSRNGEYPVFMRITVNGKRLETTLTLTVDINKWNKDAEKLIGKDRKTAELNSRLDTVRLCIMEIYREMEFEALEVNPLMILNRYRGVEDDNRRTLLAVFKEHNERCRKLAGKDMSPATVMRYETSYRHTEQFIKSQYKKDDVYLDDVNHQFINDYEFFLKTERNCNHNSATV</sequence>